<keyword evidence="2" id="KW-1185">Reference proteome</keyword>
<sequence length="1440" mass="158612">MGKSTGPPQWTGKSIRKLSLYKRRVNAMNWGYGLEHVPFLVLYAYSLYYCYLTVGEPYAQAMKEMEEAGFVIGDAGMAGTSGPDGGLAAAMLSKGVVREALTQPAMNSTAMMEHEKEMPPLPNPFLPGIAPLLCLMGTVMTHGLMVLFQIWSVRVKAFIKYTPVSCLDEATFVMVVPRSFKGKSSIIEITRPRGTSGGKPYFLFQKHKYVAEEDAGDKSTVLFRKLKAPVHEPVQFYSAQSRGLSERKAEARLDLYGKNEFSIPQPNFADMFKQQLLEPLTVFQIFSVCLYMLDEYWQYSLFTLAMILMFEGVTVMSRLKNLQTLRGMGNKAREVYVHREKTWKKVNSDRLVPGDVISIKRETDGDHDNMVPCDCLLLDGSAVLNEATLTGESVPQMKEAICTKSSSEDLATQLDMKSGHKVHVLFGGTTVMQADATSKGQAGTTSLEIPPPPDNGCTAYVLRTGFSSSQGKLVRMIEFSSGKVTGSSWDAYGLAFLLLIFALLSSGYVLRHGIAQKGKITFELLLRCVLIITSVIPAELPMQTAMAVNSALLNLVKLSIFCTEPFRISLAGKVDICLFDKTGTLTTDQLTAVGVVCKDTTVSTFAVPKDKVLGHVPMIAANLDATLVLAGCQSLVQIDGKMVGDPVEEASIRAIDFSFDAATRQCRPNKDLERASERRWGQGINQKDISVQILHRHHFSSKLQRMSVVAKVHLGSKGMCVRSLVKGSPEAVATLLVPESIPEWYWPTYQSLARRGMRVLALAYKDIHGRPSEAEVAQHPRAWAESNLQFAGFAVFQCLVRKDSGEVLKVLKDSSHLVSMITGDATLTAIHVSKEVGIITRTALVLSENASSSDRLKWTHAADDSVLAPYKSGDINVLVKKYDLCVNGKTLLAAGEVDDMIWKNLNHIRVFARMTPELKEKVLTLLKTHGHHTLMCGDGGNDVGALKQAHIGVALLGGFGSANADKSVTGLAKYQKGNVATVSTREDLMKLHVSALKKRLAQQHVNTSQCKKKQDYVELILSEEKKKTMESIKKKQQTLAKQNPKLKVLTKEEQMAEMKRKQEELEADVQARQARGESFARMKAIAAFAKREAEEKKKQAMERSGAKGFANFANSAAMAQYMDDFDDGEVPMVKLGDASIASPFTSRAPSIKGCVDIIRQGRCALVTTMQMYQILAVNCLISSYSLSVLYLDKVKWANSQMVALGMISSVASITLSRATPLDKLSPVRPLTSIFHPALFSSLAGQFALHLSCMIYLTHLAKEYTPEGDLTHSKPGEFQPNVMSTVIFLVNGVQTVSVCAVNYKGRPFMKPMTENPGLLYSLGISIVGVFLLCTEQLPMFNKVLQIVPMPDPRFTRILTGLLTLEVLGAFAWDQLCLVVFAPKIFIASMRALTLKDVRQLLKMTVVSLLIIYVLANIDYDEIQRQQQLLEEQHAAASEISS</sequence>
<evidence type="ECO:0000313" key="1">
    <source>
        <dbReference type="EMBL" id="KAI9922117.1"/>
    </source>
</evidence>
<evidence type="ECO:0000313" key="2">
    <source>
        <dbReference type="Proteomes" id="UP001163321"/>
    </source>
</evidence>
<dbReference type="Proteomes" id="UP001163321">
    <property type="component" value="Chromosome 1"/>
</dbReference>
<organism evidence="1 2">
    <name type="scientific">Peronosclerospora sorghi</name>
    <dbReference type="NCBI Taxonomy" id="230839"/>
    <lineage>
        <taxon>Eukaryota</taxon>
        <taxon>Sar</taxon>
        <taxon>Stramenopiles</taxon>
        <taxon>Oomycota</taxon>
        <taxon>Peronosporomycetes</taxon>
        <taxon>Peronosporales</taxon>
        <taxon>Peronosporaceae</taxon>
        <taxon>Peronosclerospora</taxon>
    </lineage>
</organism>
<accession>A0ACC0WTM3</accession>
<comment type="caution">
    <text evidence="1">The sequence shown here is derived from an EMBL/GenBank/DDBJ whole genome shotgun (WGS) entry which is preliminary data.</text>
</comment>
<name>A0ACC0WTM3_9STRA</name>
<proteinExistence type="predicted"/>
<dbReference type="EMBL" id="CM047580">
    <property type="protein sequence ID" value="KAI9922117.1"/>
    <property type="molecule type" value="Genomic_DNA"/>
</dbReference>
<protein>
    <submittedName>
        <fullName evidence="1">Uncharacterized protein</fullName>
    </submittedName>
</protein>
<reference evidence="1 2" key="1">
    <citation type="journal article" date="2022" name="bioRxiv">
        <title>The genome of the oomycete Peronosclerospora sorghi, a cosmopolitan pathogen of maize and sorghum, is inflated with dispersed pseudogenes.</title>
        <authorList>
            <person name="Fletcher K."/>
            <person name="Martin F."/>
            <person name="Isakeit T."/>
            <person name="Cavanaugh K."/>
            <person name="Magill C."/>
            <person name="Michelmore R."/>
        </authorList>
    </citation>
    <scope>NUCLEOTIDE SEQUENCE [LARGE SCALE GENOMIC DNA]</scope>
    <source>
        <strain evidence="1">P6</strain>
    </source>
</reference>
<gene>
    <name evidence="1" type="ORF">PsorP6_001925</name>
</gene>